<sequence length="504" mass="56842">MRQLYLLQSLNIVIEDILDVRQKPENSRKPPKGPSDIVEVLDTKSSLDDHVDLLNTEPIVLAHDVNFWFFSRPELIPDERGRALPARTDRHISATVFDAVHFGVKTVAVWDYTFRLVNLLHESPRNSTRVLVLYELSTVCRMEYSRAQATFRRAVSVGLGGSRWIQRMSTTKKDGSVRTSVKQNIDVLLRTDPQLYYMLQLCQDRTTHTQAALWIQKLEDLHRAHPLEKDKLAQHELDTLSDLAVAVTFIQSLSSLVKLPSMGQKRQGQGFGAECSLLADRISQLRAGIDLGDFAIPIDNLLQPGRAASALTKLSEYFIEKLGADINSLYKDLVKPHVAKMQQQQIRDSQTDYVTPYIPISPETSTEQKKDKRKTATGPPIEVPSLESTDTVGTSSEHLVAKPDAFEVKYDTFAVFSLLLSRPSATRGSISWHAFTSAMADLGFSIIPKFGSIYTFVPPHSVAVQKRLTLHRPRQSNLEQFHLLSYSRRLKTVYGWGSSTFVRL</sequence>
<evidence type="ECO:0000256" key="1">
    <source>
        <dbReference type="SAM" id="MobiDB-lite"/>
    </source>
</evidence>
<keyword evidence="3" id="KW-1185">Reference proteome</keyword>
<proteinExistence type="predicted"/>
<feature type="region of interest" description="Disordered" evidence="1">
    <location>
        <begin position="357"/>
        <end position="394"/>
    </location>
</feature>
<organism evidence="2 3">
    <name type="scientific">Curvularia kusanoi</name>
    <name type="common">Cochliobolus kusanoi</name>
    <dbReference type="NCBI Taxonomy" id="90978"/>
    <lineage>
        <taxon>Eukaryota</taxon>
        <taxon>Fungi</taxon>
        <taxon>Dikarya</taxon>
        <taxon>Ascomycota</taxon>
        <taxon>Pezizomycotina</taxon>
        <taxon>Dothideomycetes</taxon>
        <taxon>Pleosporomycetidae</taxon>
        <taxon>Pleosporales</taxon>
        <taxon>Pleosporineae</taxon>
        <taxon>Pleosporaceae</taxon>
        <taxon>Curvularia</taxon>
    </lineage>
</organism>
<evidence type="ECO:0000313" key="3">
    <source>
        <dbReference type="Proteomes" id="UP000801428"/>
    </source>
</evidence>
<dbReference type="AlphaFoldDB" id="A0A9P4W6Y1"/>
<name>A0A9P4W6Y1_CURKU</name>
<dbReference type="PANTHER" id="PTHR40788:SF1">
    <property type="entry name" value="IPA PROTEIN"/>
    <property type="match status" value="1"/>
</dbReference>
<reference evidence="2" key="1">
    <citation type="submission" date="2019-04" db="EMBL/GenBank/DDBJ databases">
        <title>Sequencing of skin fungus with MAO and IRED activity.</title>
        <authorList>
            <person name="Marsaioli A.J."/>
            <person name="Bonatto J.M.C."/>
            <person name="Reis Junior O."/>
        </authorList>
    </citation>
    <scope>NUCLEOTIDE SEQUENCE</scope>
    <source>
        <strain evidence="2">30M1</strain>
    </source>
</reference>
<dbReference type="Proteomes" id="UP000801428">
    <property type="component" value="Unassembled WGS sequence"/>
</dbReference>
<dbReference type="EMBL" id="SWKU01000034">
    <property type="protein sequence ID" value="KAF2995266.1"/>
    <property type="molecule type" value="Genomic_DNA"/>
</dbReference>
<evidence type="ECO:0000313" key="2">
    <source>
        <dbReference type="EMBL" id="KAF2995266.1"/>
    </source>
</evidence>
<comment type="caution">
    <text evidence="2">The sequence shown here is derived from an EMBL/GenBank/DDBJ whole genome shotgun (WGS) entry which is preliminary data.</text>
</comment>
<dbReference type="PANTHER" id="PTHR40788">
    <property type="entry name" value="CLR5 DOMAIN-CONTAINING PROTEIN-RELATED"/>
    <property type="match status" value="1"/>
</dbReference>
<protein>
    <submittedName>
        <fullName evidence="2">Uncharacterized protein</fullName>
    </submittedName>
</protein>
<dbReference type="OrthoDB" id="2922289at2759"/>
<accession>A0A9P4W6Y1</accession>
<gene>
    <name evidence="2" type="ORF">E8E13_003976</name>
</gene>